<dbReference type="EMBL" id="CP000961">
    <property type="protein sequence ID" value="ACA88153.1"/>
    <property type="molecule type" value="Genomic_DNA"/>
</dbReference>
<dbReference type="AlphaFoldDB" id="B1KFH8"/>
<keyword evidence="3" id="KW-1185">Reference proteome</keyword>
<dbReference type="KEGG" id="swd:Swoo_3895"/>
<feature type="chain" id="PRO_5002767019" description="DUF4440 domain-containing protein" evidence="1">
    <location>
        <begin position="19"/>
        <end position="172"/>
    </location>
</feature>
<reference evidence="2 3" key="1">
    <citation type="submission" date="2008-02" db="EMBL/GenBank/DDBJ databases">
        <title>Complete sequence of Shewanella woodyi ATCC 51908.</title>
        <authorList>
            <consortium name="US DOE Joint Genome Institute"/>
            <person name="Copeland A."/>
            <person name="Lucas S."/>
            <person name="Lapidus A."/>
            <person name="Glavina del Rio T."/>
            <person name="Dalin E."/>
            <person name="Tice H."/>
            <person name="Bruce D."/>
            <person name="Goodwin L."/>
            <person name="Pitluck S."/>
            <person name="Sims D."/>
            <person name="Brettin T."/>
            <person name="Detter J.C."/>
            <person name="Han C."/>
            <person name="Kuske C.R."/>
            <person name="Schmutz J."/>
            <person name="Larimer F."/>
            <person name="Land M."/>
            <person name="Hauser L."/>
            <person name="Kyrpides N."/>
            <person name="Lykidis A."/>
            <person name="Zhao J.-S."/>
            <person name="Richardson P."/>
        </authorList>
    </citation>
    <scope>NUCLEOTIDE SEQUENCE [LARGE SCALE GENOMIC DNA]</scope>
    <source>
        <strain evidence="3">ATCC 51908 / MS32</strain>
    </source>
</reference>
<dbReference type="Proteomes" id="UP000002168">
    <property type="component" value="Chromosome"/>
</dbReference>
<feature type="signal peptide" evidence="1">
    <location>
        <begin position="1"/>
        <end position="18"/>
    </location>
</feature>
<evidence type="ECO:0000256" key="1">
    <source>
        <dbReference type="SAM" id="SignalP"/>
    </source>
</evidence>
<organism evidence="2 3">
    <name type="scientific">Shewanella woodyi (strain ATCC 51908 / MS32)</name>
    <dbReference type="NCBI Taxonomy" id="392500"/>
    <lineage>
        <taxon>Bacteria</taxon>
        <taxon>Pseudomonadati</taxon>
        <taxon>Pseudomonadota</taxon>
        <taxon>Gammaproteobacteria</taxon>
        <taxon>Alteromonadales</taxon>
        <taxon>Shewanellaceae</taxon>
        <taxon>Shewanella</taxon>
    </lineage>
</organism>
<evidence type="ECO:0008006" key="4">
    <source>
        <dbReference type="Google" id="ProtNLM"/>
    </source>
</evidence>
<gene>
    <name evidence="2" type="ordered locus">Swoo_3895</name>
</gene>
<sequence precursor="true">MRFIVICIALIVTFGAHASDFDKIVKNYTAAVNSNDFELVAELLHPNELDLLKEKVDGSLQSSNKSSADKGLLRLLGVDSRQQAFKLTPKDVYIRICNNLMARYPNEALEIAIASSIYLGEERHDDIVVVTYKMTYNTGDEPVTRIVQHRLKEYKDSWRFLLTPETLAYFGL</sequence>
<proteinExistence type="predicted"/>
<evidence type="ECO:0000313" key="3">
    <source>
        <dbReference type="Proteomes" id="UP000002168"/>
    </source>
</evidence>
<name>B1KFH8_SHEWM</name>
<protein>
    <recommendedName>
        <fullName evidence="4">DUF4440 domain-containing protein</fullName>
    </recommendedName>
</protein>
<evidence type="ECO:0000313" key="2">
    <source>
        <dbReference type="EMBL" id="ACA88153.1"/>
    </source>
</evidence>
<dbReference type="RefSeq" id="WP_012326483.1">
    <property type="nucleotide sequence ID" value="NC_010506.1"/>
</dbReference>
<keyword evidence="1" id="KW-0732">Signal</keyword>
<dbReference type="HOGENOM" id="CLU_1554230_0_0_6"/>
<accession>B1KFH8</accession>